<evidence type="ECO:0000256" key="1">
    <source>
        <dbReference type="SAM" id="MobiDB-lite"/>
    </source>
</evidence>
<accession>A0A1C5G8G2</accession>
<dbReference type="Gene3D" id="1.10.4080.10">
    <property type="entry name" value="ADP-ribosylation/Crystallin J1"/>
    <property type="match status" value="1"/>
</dbReference>
<reference evidence="2 3" key="1">
    <citation type="submission" date="2016-06" db="EMBL/GenBank/DDBJ databases">
        <authorList>
            <person name="Kjaerup R.B."/>
            <person name="Dalgaard T.S."/>
            <person name="Juul-Madsen H.R."/>
        </authorList>
    </citation>
    <scope>NUCLEOTIDE SEQUENCE [LARGE SCALE GENOMIC DNA]</scope>
    <source>
        <strain evidence="2 3">DSM 43913</strain>
    </source>
</reference>
<dbReference type="GO" id="GO:0016787">
    <property type="term" value="F:hydrolase activity"/>
    <property type="evidence" value="ECO:0007669"/>
    <property type="project" value="UniProtKB-KW"/>
</dbReference>
<dbReference type="InterPro" id="IPR036705">
    <property type="entry name" value="Ribosyl_crysJ1_sf"/>
</dbReference>
<name>A0A1C5G8G2_MICEH</name>
<feature type="region of interest" description="Disordered" evidence="1">
    <location>
        <begin position="298"/>
        <end position="318"/>
    </location>
</feature>
<protein>
    <submittedName>
        <fullName evidence="2">ADP-ribosylglycohydrolase</fullName>
    </submittedName>
</protein>
<sequence>MLGDAIGATGGTVPASGPLPATSAGQLACFTVDGLIRAHVRHRHRGICHPPSMVWESYRNWAAIQGVPGFEVRGEGNGPRGWLVRVPALAERRGSAPATVAALQRREMGTIDEPSGTSTGAHALTRTLPVGLYPCEAAEMAALTHAGDAVGAAGLGGAVVRLLAVGRPLVEAVGSVASESGEWSEAAERSLVPSLTAARSGPASRGELARLAPDARAVSALAGGVYAVACFPGRETVREALLFAASAGDGGHAVTVAGALLGTAHGPDALPVDWLSRLELAWTADTLARDVVTELHDSPSGGEYFRPTDPHWRTRYPG</sequence>
<dbReference type="EMBL" id="LT607733">
    <property type="protein sequence ID" value="SCG15968.1"/>
    <property type="molecule type" value="Genomic_DNA"/>
</dbReference>
<dbReference type="Proteomes" id="UP000198251">
    <property type="component" value="Chromosome I"/>
</dbReference>
<evidence type="ECO:0000313" key="3">
    <source>
        <dbReference type="Proteomes" id="UP000198251"/>
    </source>
</evidence>
<dbReference type="AlphaFoldDB" id="A0A1C5G8G2"/>
<evidence type="ECO:0000313" key="2">
    <source>
        <dbReference type="EMBL" id="SCG15968.1"/>
    </source>
</evidence>
<gene>
    <name evidence="2" type="ORF">GA0070610_2220</name>
</gene>
<dbReference type="SUPFAM" id="SSF101478">
    <property type="entry name" value="ADP-ribosylglycohydrolase"/>
    <property type="match status" value="1"/>
</dbReference>
<keyword evidence="2" id="KW-0378">Hydrolase</keyword>
<organism evidence="2 3">
    <name type="scientific">Micromonospora echinofusca</name>
    <dbReference type="NCBI Taxonomy" id="47858"/>
    <lineage>
        <taxon>Bacteria</taxon>
        <taxon>Bacillati</taxon>
        <taxon>Actinomycetota</taxon>
        <taxon>Actinomycetes</taxon>
        <taxon>Micromonosporales</taxon>
        <taxon>Micromonosporaceae</taxon>
        <taxon>Micromonospora</taxon>
    </lineage>
</organism>
<keyword evidence="3" id="KW-1185">Reference proteome</keyword>
<proteinExistence type="predicted"/>